<protein>
    <recommendedName>
        <fullName evidence="8">Cutinase</fullName>
        <ecNumber evidence="8">3.1.1.74</ecNumber>
    </recommendedName>
</protein>
<dbReference type="Pfam" id="PF01083">
    <property type="entry name" value="Cutinase"/>
    <property type="match status" value="1"/>
</dbReference>
<dbReference type="InterPro" id="IPR000675">
    <property type="entry name" value="Cutinase/axe"/>
</dbReference>
<feature type="compositionally biased region" description="Low complexity" evidence="9">
    <location>
        <begin position="245"/>
        <end position="294"/>
    </location>
</feature>
<dbReference type="Proteomes" id="UP000030752">
    <property type="component" value="Unassembled WGS sequence"/>
</dbReference>
<evidence type="ECO:0000256" key="1">
    <source>
        <dbReference type="ARBA" id="ARBA00004613"/>
    </source>
</evidence>
<dbReference type="PROSITE" id="PS00155">
    <property type="entry name" value="CUTINASE_1"/>
    <property type="match status" value="1"/>
</dbReference>
<keyword evidence="4 8" id="KW-0964">Secreted</keyword>
<evidence type="ECO:0000256" key="6">
    <source>
        <dbReference type="ARBA" id="ARBA00022801"/>
    </source>
</evidence>
<evidence type="ECO:0000256" key="5">
    <source>
        <dbReference type="ARBA" id="ARBA00022729"/>
    </source>
</evidence>
<keyword evidence="5 8" id="KW-0732">Signal</keyword>
<dbReference type="Gene3D" id="3.40.50.1820">
    <property type="entry name" value="alpha/beta hydrolase"/>
    <property type="match status" value="1"/>
</dbReference>
<evidence type="ECO:0000256" key="2">
    <source>
        <dbReference type="ARBA" id="ARBA00007534"/>
    </source>
</evidence>
<feature type="region of interest" description="Disordered" evidence="9">
    <location>
        <begin position="245"/>
        <end position="312"/>
    </location>
</feature>
<dbReference type="GO" id="GO:0005576">
    <property type="term" value="C:extracellular region"/>
    <property type="evidence" value="ECO:0007669"/>
    <property type="project" value="UniProtKB-SubCell"/>
</dbReference>
<comment type="subcellular location">
    <subcellularLocation>
        <location evidence="1 8">Secreted</location>
    </subcellularLocation>
</comment>
<dbReference type="AlphaFoldDB" id="W2SAG6"/>
<dbReference type="RefSeq" id="XP_008712454.1">
    <property type="nucleotide sequence ID" value="XM_008714232.1"/>
</dbReference>
<dbReference type="InterPro" id="IPR043580">
    <property type="entry name" value="CUTINASE_1"/>
</dbReference>
<dbReference type="OrthoDB" id="2586582at2759"/>
<evidence type="ECO:0000256" key="9">
    <source>
        <dbReference type="SAM" id="MobiDB-lite"/>
    </source>
</evidence>
<comment type="similarity">
    <text evidence="2 8">Belongs to the cutinase family.</text>
</comment>
<dbReference type="GeneID" id="19976898"/>
<accession>W2SAG6</accession>
<dbReference type="InParanoid" id="W2SAG6"/>
<proteinExistence type="inferred from homology"/>
<dbReference type="STRING" id="1220924.W2SAG6"/>
<evidence type="ECO:0000256" key="4">
    <source>
        <dbReference type="ARBA" id="ARBA00022525"/>
    </source>
</evidence>
<keyword evidence="7" id="KW-1015">Disulfide bond</keyword>
<reference evidence="10 11" key="1">
    <citation type="submission" date="2013-03" db="EMBL/GenBank/DDBJ databases">
        <title>The Genome Sequence of Phialophora europaea CBS 101466.</title>
        <authorList>
            <consortium name="The Broad Institute Genomics Platform"/>
            <person name="Cuomo C."/>
            <person name="de Hoog S."/>
            <person name="Gorbushina A."/>
            <person name="Walker B."/>
            <person name="Young S.K."/>
            <person name="Zeng Q."/>
            <person name="Gargeya S."/>
            <person name="Fitzgerald M."/>
            <person name="Haas B."/>
            <person name="Abouelleil A."/>
            <person name="Allen A.W."/>
            <person name="Alvarado L."/>
            <person name="Arachchi H.M."/>
            <person name="Berlin A.M."/>
            <person name="Chapman S.B."/>
            <person name="Gainer-Dewar J."/>
            <person name="Goldberg J."/>
            <person name="Griggs A."/>
            <person name="Gujja S."/>
            <person name="Hansen M."/>
            <person name="Howarth C."/>
            <person name="Imamovic A."/>
            <person name="Ireland A."/>
            <person name="Larimer J."/>
            <person name="McCowan C."/>
            <person name="Murphy C."/>
            <person name="Pearson M."/>
            <person name="Poon T.W."/>
            <person name="Priest M."/>
            <person name="Roberts A."/>
            <person name="Saif S."/>
            <person name="Shea T."/>
            <person name="Sisk P."/>
            <person name="Sykes S."/>
            <person name="Wortman J."/>
            <person name="Nusbaum C."/>
            <person name="Birren B."/>
        </authorList>
    </citation>
    <scope>NUCLEOTIDE SEQUENCE [LARGE SCALE GENOMIC DNA]</scope>
    <source>
        <strain evidence="10 11">CBS 101466</strain>
    </source>
</reference>
<evidence type="ECO:0000313" key="11">
    <source>
        <dbReference type="Proteomes" id="UP000030752"/>
    </source>
</evidence>
<evidence type="ECO:0000256" key="7">
    <source>
        <dbReference type="ARBA" id="ARBA00023157"/>
    </source>
</evidence>
<keyword evidence="6 8" id="KW-0378">Hydrolase</keyword>
<dbReference type="HOGENOM" id="CLU_040058_0_1_1"/>
<feature type="chain" id="PRO_5005149986" description="Cutinase" evidence="8">
    <location>
        <begin position="26"/>
        <end position="338"/>
    </location>
</feature>
<keyword evidence="11" id="KW-1185">Reference proteome</keyword>
<dbReference type="InterPro" id="IPR029058">
    <property type="entry name" value="AB_hydrolase_fold"/>
</dbReference>
<gene>
    <name evidence="10" type="ORF">HMPREF1541_09559</name>
</gene>
<sequence>MGRFTYNLGLAVLAVSSAFVQTAASELVTRQNDCQDVHIFLAKGNNETEPGRQAKLVDAICSGLDSCDYEDIHFDNRYETVFCRSLEEGARNGKTQLTDYAERCPDSKLVVSGYSQGAHVVGDILGGGGGTFFQGCQQAPNEPLDPETSPGNKIVAALLIGDTRHTADQSYNALSGAAGNGLFPRNGSQLADLNEYSGVLQSFCVATDPICAADLGPEEVETHLNYFDISSNVFGEWVQNMVADSNSTSTNSTTSSSTGSSTSSSSSTSSTSSSSFTTESTSATSTTSESSDSSEAPVSETGAAASATSSTDSDNSAAMVHIESAVVAIAALVALMNI</sequence>
<dbReference type="SMART" id="SM01110">
    <property type="entry name" value="Cutinase"/>
    <property type="match status" value="1"/>
</dbReference>
<dbReference type="EC" id="3.1.1.74" evidence="8"/>
<dbReference type="PANTHER" id="PTHR33630:SF13">
    <property type="entry name" value="ACETYLXYLAN ESTERASE"/>
    <property type="match status" value="1"/>
</dbReference>
<feature type="compositionally biased region" description="Low complexity" evidence="9">
    <location>
        <begin position="303"/>
        <end position="312"/>
    </location>
</feature>
<dbReference type="VEuPathDB" id="FungiDB:HMPREF1541_09559"/>
<evidence type="ECO:0000256" key="8">
    <source>
        <dbReference type="RuleBase" id="RU361263"/>
    </source>
</evidence>
<dbReference type="GO" id="GO:0050525">
    <property type="term" value="F:cutinase activity"/>
    <property type="evidence" value="ECO:0007669"/>
    <property type="project" value="UniProtKB-UniRule"/>
</dbReference>
<comment type="function">
    <text evidence="8">Catalyzes the hydrolysis of complex carboxylic polyesters found in the cell wall of plants. Degrades cutin, a macromolecule that forms the structure of the plant cuticle.</text>
</comment>
<dbReference type="eggNOG" id="ENOG502SPI4">
    <property type="taxonomic scope" value="Eukaryota"/>
</dbReference>
<dbReference type="SUPFAM" id="SSF53474">
    <property type="entry name" value="alpha/beta-Hydrolases"/>
    <property type="match status" value="1"/>
</dbReference>
<evidence type="ECO:0000256" key="3">
    <source>
        <dbReference type="ARBA" id="ARBA00022487"/>
    </source>
</evidence>
<dbReference type="EMBL" id="KB822712">
    <property type="protein sequence ID" value="ETN45726.1"/>
    <property type="molecule type" value="Genomic_DNA"/>
</dbReference>
<evidence type="ECO:0000313" key="10">
    <source>
        <dbReference type="EMBL" id="ETN45726.1"/>
    </source>
</evidence>
<organism evidence="10 11">
    <name type="scientific">Cyphellophora europaea (strain CBS 101466)</name>
    <name type="common">Phialophora europaea</name>
    <dbReference type="NCBI Taxonomy" id="1220924"/>
    <lineage>
        <taxon>Eukaryota</taxon>
        <taxon>Fungi</taxon>
        <taxon>Dikarya</taxon>
        <taxon>Ascomycota</taxon>
        <taxon>Pezizomycotina</taxon>
        <taxon>Eurotiomycetes</taxon>
        <taxon>Chaetothyriomycetidae</taxon>
        <taxon>Chaetothyriales</taxon>
        <taxon>Cyphellophoraceae</taxon>
        <taxon>Cyphellophora</taxon>
    </lineage>
</organism>
<name>W2SAG6_CYPE1</name>
<dbReference type="PANTHER" id="PTHR33630">
    <property type="entry name" value="CUTINASE RV1984C-RELATED-RELATED"/>
    <property type="match status" value="1"/>
</dbReference>
<comment type="catalytic activity">
    <reaction evidence="8">
        <text>cutin + H2O = cutin monomers.</text>
        <dbReference type="EC" id="3.1.1.74"/>
    </reaction>
</comment>
<keyword evidence="3 8" id="KW-0719">Serine esterase</keyword>
<feature type="signal peptide" evidence="8">
    <location>
        <begin position="1"/>
        <end position="25"/>
    </location>
</feature>